<reference evidence="1" key="1">
    <citation type="submission" date="2021-06" db="EMBL/GenBank/DDBJ databases">
        <authorList>
            <person name="Kallberg Y."/>
            <person name="Tangrot J."/>
            <person name="Rosling A."/>
        </authorList>
    </citation>
    <scope>NUCLEOTIDE SEQUENCE</scope>
    <source>
        <strain evidence="1">MA453B</strain>
    </source>
</reference>
<dbReference type="EMBL" id="CAJVPY010000738">
    <property type="protein sequence ID" value="CAG8489794.1"/>
    <property type="molecule type" value="Genomic_DNA"/>
</dbReference>
<gene>
    <name evidence="1" type="ORF">DERYTH_LOCUS2355</name>
</gene>
<keyword evidence="2" id="KW-1185">Reference proteome</keyword>
<evidence type="ECO:0000313" key="2">
    <source>
        <dbReference type="Proteomes" id="UP000789405"/>
    </source>
</evidence>
<sequence>MSNTVNELFEKIINEESQIIHKFAQELAQGLSFLHNDINIGSGDFYKEQAVIVANFNKLSNSDQATTILRPQKEKSGQNGENLCEQNIVFNAMKKEEKTSKRKLRLIWGKNTNIVETDIVTKELHCITDGDVYNDIQFSVLKLAIKGSNKTNSRNVTDFTEVTKFISVHQNISSKDTIDHIFNSQQIQAYAVGIDFQQDCLIPCIIFWVAEHLNGTVMEQLSALFQNEFEIIDEVVKPMETDVNAQHSYAKGIVITSTASAVNKNNHTIFQNFSITTRIWAKVTPDCKMGTMLSNHWKELHELGSAYFLDSVKVRVSLIPHENVSGTSCMIVPNVAFTQPQTIHETNSGVEGQVSGVLRTIPTIGIQRLLRKERHWYKIKYSRVGDDLTVTLGGDNNLFPPTDLRGNFMENCGSLQKE</sequence>
<dbReference type="OrthoDB" id="2447036at2759"/>
<dbReference type="Proteomes" id="UP000789405">
    <property type="component" value="Unassembled WGS sequence"/>
</dbReference>
<evidence type="ECO:0000313" key="1">
    <source>
        <dbReference type="EMBL" id="CAG8489794.1"/>
    </source>
</evidence>
<dbReference type="AlphaFoldDB" id="A0A9N8ZGF5"/>
<accession>A0A9N8ZGF5</accession>
<organism evidence="1 2">
    <name type="scientific">Dentiscutata erythropus</name>
    <dbReference type="NCBI Taxonomy" id="1348616"/>
    <lineage>
        <taxon>Eukaryota</taxon>
        <taxon>Fungi</taxon>
        <taxon>Fungi incertae sedis</taxon>
        <taxon>Mucoromycota</taxon>
        <taxon>Glomeromycotina</taxon>
        <taxon>Glomeromycetes</taxon>
        <taxon>Diversisporales</taxon>
        <taxon>Gigasporaceae</taxon>
        <taxon>Dentiscutata</taxon>
    </lineage>
</organism>
<proteinExistence type="predicted"/>
<protein>
    <submittedName>
        <fullName evidence="1">1889_t:CDS:1</fullName>
    </submittedName>
</protein>
<name>A0A9N8ZGF5_9GLOM</name>
<comment type="caution">
    <text evidence="1">The sequence shown here is derived from an EMBL/GenBank/DDBJ whole genome shotgun (WGS) entry which is preliminary data.</text>
</comment>